<dbReference type="GO" id="GO:0015940">
    <property type="term" value="P:pantothenate biosynthetic process"/>
    <property type="evidence" value="ECO:0007669"/>
    <property type="project" value="UniProtKB-UniPathway"/>
</dbReference>
<dbReference type="HAMAP" id="MF_00156">
    <property type="entry name" value="PanB"/>
    <property type="match status" value="1"/>
</dbReference>
<dbReference type="OrthoDB" id="425211at2759"/>
<name>T1KER8_TETUR</name>
<dbReference type="CDD" id="cd06557">
    <property type="entry name" value="KPHMT-like"/>
    <property type="match status" value="1"/>
</dbReference>
<evidence type="ECO:0000256" key="5">
    <source>
        <dbReference type="ARBA" id="ARBA00049172"/>
    </source>
</evidence>
<dbReference type="GO" id="GO:0000287">
    <property type="term" value="F:magnesium ion binding"/>
    <property type="evidence" value="ECO:0007669"/>
    <property type="project" value="TreeGrafter"/>
</dbReference>
<dbReference type="SUPFAM" id="SSF51621">
    <property type="entry name" value="Phosphoenolpyruvate/pyruvate domain"/>
    <property type="match status" value="1"/>
</dbReference>
<reference evidence="7" key="1">
    <citation type="submission" date="2011-08" db="EMBL/GenBank/DDBJ databases">
        <authorList>
            <person name="Rombauts S."/>
        </authorList>
    </citation>
    <scope>NUCLEOTIDE SEQUENCE</scope>
    <source>
        <strain evidence="7">London</strain>
    </source>
</reference>
<dbReference type="EMBL" id="CAEY01000028">
    <property type="status" value="NOT_ANNOTATED_CDS"/>
    <property type="molecule type" value="Genomic_DNA"/>
</dbReference>
<dbReference type="FunFam" id="3.20.20.60:FF:000003">
    <property type="entry name" value="3-methyl-2-oxobutanoate hydroxymethyltransferase"/>
    <property type="match status" value="1"/>
</dbReference>
<gene>
    <name evidence="6" type="primary">107363601</name>
</gene>
<evidence type="ECO:0000256" key="3">
    <source>
        <dbReference type="ARBA" id="ARBA00012618"/>
    </source>
</evidence>
<comment type="catalytic activity">
    <reaction evidence="5">
        <text>(6R)-5,10-methylene-5,6,7,8-tetrahydrofolate + 3-methyl-2-oxobutanoate + H2O = 2-dehydropantoate + (6S)-5,6,7,8-tetrahydrofolate</text>
        <dbReference type="Rhea" id="RHEA:11824"/>
        <dbReference type="ChEBI" id="CHEBI:11561"/>
        <dbReference type="ChEBI" id="CHEBI:11851"/>
        <dbReference type="ChEBI" id="CHEBI:15377"/>
        <dbReference type="ChEBI" id="CHEBI:15636"/>
        <dbReference type="ChEBI" id="CHEBI:57453"/>
        <dbReference type="EC" id="2.1.2.11"/>
    </reaction>
</comment>
<dbReference type="AlphaFoldDB" id="T1KER8"/>
<proteinExistence type="inferred from homology"/>
<dbReference type="HOGENOM" id="CLU_036645_1_0_1"/>
<evidence type="ECO:0000313" key="7">
    <source>
        <dbReference type="Proteomes" id="UP000015104"/>
    </source>
</evidence>
<keyword evidence="4" id="KW-0808">Transferase</keyword>
<dbReference type="InterPro" id="IPR040442">
    <property type="entry name" value="Pyrv_kinase-like_dom_sf"/>
</dbReference>
<reference evidence="6" key="2">
    <citation type="submission" date="2015-06" db="UniProtKB">
        <authorList>
            <consortium name="EnsemblMetazoa"/>
        </authorList>
    </citation>
    <scope>IDENTIFICATION</scope>
</reference>
<dbReference type="PANTHER" id="PTHR20881">
    <property type="entry name" value="3-METHYL-2-OXOBUTANOATE HYDROXYMETHYLTRANSFERASE"/>
    <property type="match status" value="1"/>
</dbReference>
<dbReference type="InterPro" id="IPR003700">
    <property type="entry name" value="Pantoate_hydroxy_MeTrfase"/>
</dbReference>
<keyword evidence="7" id="KW-1185">Reference proteome</keyword>
<comment type="pathway">
    <text evidence="1">Cofactor biosynthesis; (R)-pantothenate biosynthesis; (R)-pantoate from 3-methyl-2-oxobutanoate: step 1/2.</text>
</comment>
<dbReference type="Pfam" id="PF02548">
    <property type="entry name" value="Pantoate_transf"/>
    <property type="match status" value="1"/>
</dbReference>
<dbReference type="KEGG" id="tut:107363601"/>
<dbReference type="Gene3D" id="3.20.20.60">
    <property type="entry name" value="Phosphoenolpyruvate-binding domains"/>
    <property type="match status" value="1"/>
</dbReference>
<evidence type="ECO:0000256" key="1">
    <source>
        <dbReference type="ARBA" id="ARBA00005033"/>
    </source>
</evidence>
<dbReference type="UniPathway" id="UPA00028">
    <property type="reaction ID" value="UER00003"/>
</dbReference>
<dbReference type="eggNOG" id="KOG2949">
    <property type="taxonomic scope" value="Eukaryota"/>
</dbReference>
<evidence type="ECO:0000256" key="4">
    <source>
        <dbReference type="ARBA" id="ARBA00022679"/>
    </source>
</evidence>
<dbReference type="STRING" id="32264.T1KER8"/>
<dbReference type="NCBIfam" id="TIGR00222">
    <property type="entry name" value="panB"/>
    <property type="match status" value="1"/>
</dbReference>
<sequence length="330" mass="35658">MLRKLYFSLFNGKSFAHSYIKNGQLLKPTVTPSLHRLSSSDSKSSSNKSNLDVPKKAVVGYAVSDAAIGRKKVRTIDIVSMKEKGKRIKCLTCYDYTFASILERTNVDIVLVGDSAGHVMQGKSNTLSVTLDHIKYHVECVAGAIKRPLLVADMPFMSFGPSLEVSCANVATLVAAGAEAVKIEGASEVLCKQIEFLVASGVPVMGHIGLQPQAVHSYGGFRIQGKNEKALNRLLQQAKDLENAGCFSMVIELTEPSVAAQITKSVKIPTISIGAGNSCDGNILVIQDMLGMNIGFKPKFLKTFANLEEDIRNAVNRYCEEVDNGTSEPI</sequence>
<dbReference type="GO" id="GO:0003864">
    <property type="term" value="F:3-methyl-2-oxobutanoate hydroxymethyltransferase activity"/>
    <property type="evidence" value="ECO:0007669"/>
    <property type="project" value="UniProtKB-EC"/>
</dbReference>
<dbReference type="OMA" id="VLVWTDM"/>
<dbReference type="NCBIfam" id="NF001452">
    <property type="entry name" value="PRK00311.1"/>
    <property type="match status" value="1"/>
</dbReference>
<dbReference type="EC" id="2.1.2.11" evidence="3"/>
<dbReference type="Proteomes" id="UP000015104">
    <property type="component" value="Unassembled WGS sequence"/>
</dbReference>
<dbReference type="EnsemblMetazoa" id="tetur10g00510.1">
    <property type="protein sequence ID" value="tetur10g00510.1"/>
    <property type="gene ID" value="tetur10g00510"/>
</dbReference>
<organism evidence="6 7">
    <name type="scientific">Tetranychus urticae</name>
    <name type="common">Two-spotted spider mite</name>
    <dbReference type="NCBI Taxonomy" id="32264"/>
    <lineage>
        <taxon>Eukaryota</taxon>
        <taxon>Metazoa</taxon>
        <taxon>Ecdysozoa</taxon>
        <taxon>Arthropoda</taxon>
        <taxon>Chelicerata</taxon>
        <taxon>Arachnida</taxon>
        <taxon>Acari</taxon>
        <taxon>Acariformes</taxon>
        <taxon>Trombidiformes</taxon>
        <taxon>Prostigmata</taxon>
        <taxon>Eleutherengona</taxon>
        <taxon>Raphignathae</taxon>
        <taxon>Tetranychoidea</taxon>
        <taxon>Tetranychidae</taxon>
        <taxon>Tetranychus</taxon>
    </lineage>
</organism>
<dbReference type="InterPro" id="IPR015813">
    <property type="entry name" value="Pyrv/PenolPyrv_kinase-like_dom"/>
</dbReference>
<evidence type="ECO:0000313" key="6">
    <source>
        <dbReference type="EnsemblMetazoa" id="tetur10g00510.1"/>
    </source>
</evidence>
<evidence type="ECO:0000256" key="2">
    <source>
        <dbReference type="ARBA" id="ARBA00008676"/>
    </source>
</evidence>
<dbReference type="PANTHER" id="PTHR20881:SF0">
    <property type="entry name" value="3-METHYL-2-OXOBUTANOATE HYDROXYMETHYLTRANSFERASE"/>
    <property type="match status" value="1"/>
</dbReference>
<comment type="similarity">
    <text evidence="2">Belongs to the PanB family.</text>
</comment>
<accession>T1KER8</accession>
<dbReference type="GO" id="GO:0005737">
    <property type="term" value="C:cytoplasm"/>
    <property type="evidence" value="ECO:0007669"/>
    <property type="project" value="TreeGrafter"/>
</dbReference>
<protein>
    <recommendedName>
        <fullName evidence="3">3-methyl-2-oxobutanoate hydroxymethyltransferase</fullName>
        <ecNumber evidence="3">2.1.2.11</ecNumber>
    </recommendedName>
</protein>